<gene>
    <name evidence="3" type="ORF">HMPREF9451_01536</name>
</gene>
<keyword evidence="4" id="KW-1185">Reference proteome</keyword>
<evidence type="ECO:0000313" key="3">
    <source>
        <dbReference type="EMBL" id="EJZ84010.1"/>
    </source>
</evidence>
<comment type="caution">
    <text evidence="3">The sequence shown here is derived from an EMBL/GenBank/DDBJ whole genome shotgun (WGS) entry which is preliminary data.</text>
</comment>
<keyword evidence="2" id="KW-0812">Transmembrane</keyword>
<proteinExistence type="predicted"/>
<keyword evidence="2" id="KW-0472">Membrane</keyword>
<dbReference type="EMBL" id="ADMD01000007">
    <property type="protein sequence ID" value="EJZ84010.1"/>
    <property type="molecule type" value="Genomic_DNA"/>
</dbReference>
<protein>
    <submittedName>
        <fullName evidence="3">Uncharacterized protein</fullName>
    </submittedName>
</protein>
<sequence>MENLTKPSKVAIGIAELFALVCVAALILILARETPSLTENGNDEPAHEPVISDNLLF</sequence>
<feature type="transmembrane region" description="Helical" evidence="2">
    <location>
        <begin position="12"/>
        <end position="31"/>
    </location>
</feature>
<name>K0Z9H0_9ACTN</name>
<evidence type="ECO:0000256" key="2">
    <source>
        <dbReference type="SAM" id="Phobius"/>
    </source>
</evidence>
<dbReference type="Proteomes" id="UP000006069">
    <property type="component" value="Unassembled WGS sequence"/>
</dbReference>
<dbReference type="HOGENOM" id="CLU_2994323_0_0_11"/>
<reference evidence="3 4" key="1">
    <citation type="submission" date="2012-08" db="EMBL/GenBank/DDBJ databases">
        <title>The Genome Sequence of Slackia piriformis YIT 12062.</title>
        <authorList>
            <consortium name="The Broad Institute Genome Sequencing Platform"/>
            <person name="Earl A."/>
            <person name="Ward D."/>
            <person name="Feldgarden M."/>
            <person name="Gevers D."/>
            <person name="Morotomi M."/>
            <person name="Walker B."/>
            <person name="Young S.K."/>
            <person name="Zeng Q."/>
            <person name="Gargeya S."/>
            <person name="Fitzgerald M."/>
            <person name="Haas B."/>
            <person name="Abouelleil A."/>
            <person name="Alvarado L."/>
            <person name="Arachchi H.M."/>
            <person name="Berlin A.M."/>
            <person name="Chapman S.B."/>
            <person name="Goldberg J."/>
            <person name="Griggs A."/>
            <person name="Gujja S."/>
            <person name="Hansen M."/>
            <person name="Howarth C."/>
            <person name="Imamovic A."/>
            <person name="Larimer J."/>
            <person name="McCowen C."/>
            <person name="Montmayeur A."/>
            <person name="Murphy C."/>
            <person name="Neiman D."/>
            <person name="Pearson M."/>
            <person name="Priest M."/>
            <person name="Roberts A."/>
            <person name="Saif S."/>
            <person name="Shea T."/>
            <person name="Sisk P."/>
            <person name="Sykes S."/>
            <person name="Wortman J."/>
            <person name="Nusbaum C."/>
            <person name="Birren B."/>
        </authorList>
    </citation>
    <scope>NUCLEOTIDE SEQUENCE [LARGE SCALE GENOMIC DNA]</scope>
    <source>
        <strain evidence="3 4">YIT 12062</strain>
    </source>
</reference>
<evidence type="ECO:0000256" key="1">
    <source>
        <dbReference type="SAM" id="MobiDB-lite"/>
    </source>
</evidence>
<accession>K0Z9H0</accession>
<organism evidence="3 4">
    <name type="scientific">Slackia piriformis YIT 12062</name>
    <dbReference type="NCBI Taxonomy" id="742818"/>
    <lineage>
        <taxon>Bacteria</taxon>
        <taxon>Bacillati</taxon>
        <taxon>Actinomycetota</taxon>
        <taxon>Coriobacteriia</taxon>
        <taxon>Eggerthellales</taxon>
        <taxon>Eggerthellaceae</taxon>
        <taxon>Slackia</taxon>
    </lineage>
</organism>
<keyword evidence="2" id="KW-1133">Transmembrane helix</keyword>
<feature type="region of interest" description="Disordered" evidence="1">
    <location>
        <begin position="37"/>
        <end position="57"/>
    </location>
</feature>
<dbReference type="InParanoid" id="K0Z9H0"/>
<dbReference type="AlphaFoldDB" id="K0Z9H0"/>
<evidence type="ECO:0000313" key="4">
    <source>
        <dbReference type="Proteomes" id="UP000006069"/>
    </source>
</evidence>